<sequence>MVAQAMYAILIVDDNPNNLFTLRTLLEDHLDAEVIEADSGAKALEQVTMRKIDLILLDIQMPDMDGFEVAELIRRRKRFQHIPIIFLTAIYKSEEFKQRGLQGGAIDYLTKPIDDTILLNRVSAYLRLIEEERAFNRQLQQVNTQLQQEIEERKRAEEQLRRLSLELDRERALLKSLIDSIPDLIFYKDLEGVYLGCNPAFAELVGRDLADIVGKTDFDLFPHKAAHIFREKDQRILNDGHPRNNEQWLTYPDQRQILVDTLETPYWGPDGNMMGLIGISRDITERKHAAQELEKLNQQLKEASLHKSAFLANMSHELRTPLNAVIGYTSLTLNSLKESLSPEHLVNLTKAERSAHALLQLINDVLDFSKIEAGQMETLIEEIDVRDIIEEITITAEGLVLDKPVELKMEIADELPLVESDYTKVKQVLNNLVGNAIKFTPEGSVTVRARLLDDVAAIRVEVEDTGSGIAPEKLEHVFESFKQADKSTSKEFGGTGLGLAISKSFCNMLGITIGVESELDKGTLFWLHIPMRIPTQGPDKKAELKHKHVAISVSESLPQRGDKVSDYETVLVIDDDDLNLALTSTIFQNAGYTVYKTSSGREGIVMAQNILPDVILVDIAMPDMNGYEVTRVLKANPATSAIPIIACTALATRESEERAIEAGCCSVLRRPIEPQYLVEHVREIVLNKP</sequence>
<dbReference type="PROSITE" id="PS50110">
    <property type="entry name" value="RESPONSE_REGULATORY"/>
    <property type="match status" value="2"/>
</dbReference>
<dbReference type="PROSITE" id="PS50112">
    <property type="entry name" value="PAS"/>
    <property type="match status" value="1"/>
</dbReference>
<dbReference type="GO" id="GO:0000155">
    <property type="term" value="F:phosphorelay sensor kinase activity"/>
    <property type="evidence" value="ECO:0007669"/>
    <property type="project" value="InterPro"/>
</dbReference>
<dbReference type="SMART" id="SM00448">
    <property type="entry name" value="REC"/>
    <property type="match status" value="2"/>
</dbReference>
<dbReference type="Gene3D" id="1.10.287.130">
    <property type="match status" value="1"/>
</dbReference>
<feature type="modified residue" description="4-aspartylphosphate" evidence="6">
    <location>
        <position position="618"/>
    </location>
</feature>
<feature type="domain" description="Response regulatory" evidence="9">
    <location>
        <begin position="569"/>
        <end position="685"/>
    </location>
</feature>
<dbReference type="SMART" id="SM00388">
    <property type="entry name" value="HisKA"/>
    <property type="match status" value="1"/>
</dbReference>
<dbReference type="InterPro" id="IPR003661">
    <property type="entry name" value="HisK_dim/P_dom"/>
</dbReference>
<dbReference type="SUPFAM" id="SSF55874">
    <property type="entry name" value="ATPase domain of HSP90 chaperone/DNA topoisomerase II/histidine kinase"/>
    <property type="match status" value="1"/>
</dbReference>
<name>A0A081C041_VECG1</name>
<dbReference type="HOGENOM" id="CLU_000445_114_15_0"/>
<keyword evidence="7" id="KW-0175">Coiled coil</keyword>
<dbReference type="EC" id="2.7.13.3" evidence="2"/>
<dbReference type="Pfam" id="PF00512">
    <property type="entry name" value="HisKA"/>
    <property type="match status" value="1"/>
</dbReference>
<evidence type="ECO:0000313" key="12">
    <source>
        <dbReference type="EMBL" id="GAK57946.1"/>
    </source>
</evidence>
<evidence type="ECO:0000256" key="5">
    <source>
        <dbReference type="ARBA" id="ARBA00022777"/>
    </source>
</evidence>
<dbReference type="CDD" id="cd16922">
    <property type="entry name" value="HATPase_EvgS-ArcB-TorS-like"/>
    <property type="match status" value="1"/>
</dbReference>
<dbReference type="SMART" id="SM00091">
    <property type="entry name" value="PAS"/>
    <property type="match status" value="1"/>
</dbReference>
<keyword evidence="5 12" id="KW-0418">Kinase</keyword>
<dbReference type="InterPro" id="IPR003594">
    <property type="entry name" value="HATPase_dom"/>
</dbReference>
<accession>A0A081C041</accession>
<dbReference type="Gene3D" id="3.40.50.2300">
    <property type="match status" value="2"/>
</dbReference>
<dbReference type="Proteomes" id="UP000030661">
    <property type="component" value="Unassembled WGS sequence"/>
</dbReference>
<dbReference type="SUPFAM" id="SSF47384">
    <property type="entry name" value="Homodimeric domain of signal transducing histidine kinase"/>
    <property type="match status" value="1"/>
</dbReference>
<dbReference type="CDD" id="cd00082">
    <property type="entry name" value="HisKA"/>
    <property type="match status" value="1"/>
</dbReference>
<evidence type="ECO:0000259" key="8">
    <source>
        <dbReference type="PROSITE" id="PS50109"/>
    </source>
</evidence>
<evidence type="ECO:0000313" key="13">
    <source>
        <dbReference type="Proteomes" id="UP000030661"/>
    </source>
</evidence>
<evidence type="ECO:0000259" key="10">
    <source>
        <dbReference type="PROSITE" id="PS50112"/>
    </source>
</evidence>
<evidence type="ECO:0000259" key="9">
    <source>
        <dbReference type="PROSITE" id="PS50110"/>
    </source>
</evidence>
<dbReference type="PROSITE" id="PS50113">
    <property type="entry name" value="PAC"/>
    <property type="match status" value="1"/>
</dbReference>
<dbReference type="EMBL" id="DF820466">
    <property type="protein sequence ID" value="GAK57946.1"/>
    <property type="molecule type" value="Genomic_DNA"/>
</dbReference>
<evidence type="ECO:0000256" key="4">
    <source>
        <dbReference type="ARBA" id="ARBA00022679"/>
    </source>
</evidence>
<proteinExistence type="predicted"/>
<evidence type="ECO:0000256" key="3">
    <source>
        <dbReference type="ARBA" id="ARBA00022553"/>
    </source>
</evidence>
<organism evidence="12">
    <name type="scientific">Vecturithrix granuli</name>
    <dbReference type="NCBI Taxonomy" id="1499967"/>
    <lineage>
        <taxon>Bacteria</taxon>
        <taxon>Candidatus Moduliflexota</taxon>
        <taxon>Candidatus Vecturitrichia</taxon>
        <taxon>Candidatus Vecturitrichales</taxon>
        <taxon>Candidatus Vecturitrichaceae</taxon>
        <taxon>Candidatus Vecturithrix</taxon>
    </lineage>
</organism>
<dbReference type="SMART" id="SM00387">
    <property type="entry name" value="HATPase_c"/>
    <property type="match status" value="1"/>
</dbReference>
<evidence type="ECO:0000256" key="6">
    <source>
        <dbReference type="PROSITE-ProRule" id="PRU00169"/>
    </source>
</evidence>
<dbReference type="InterPro" id="IPR004358">
    <property type="entry name" value="Sig_transdc_His_kin-like_C"/>
</dbReference>
<dbReference type="GO" id="GO:0009927">
    <property type="term" value="F:histidine phosphotransfer kinase activity"/>
    <property type="evidence" value="ECO:0007669"/>
    <property type="project" value="TreeGrafter"/>
</dbReference>
<dbReference type="InterPro" id="IPR035965">
    <property type="entry name" value="PAS-like_dom_sf"/>
</dbReference>
<dbReference type="PRINTS" id="PR00344">
    <property type="entry name" value="BCTRLSENSOR"/>
</dbReference>
<dbReference type="InterPro" id="IPR000014">
    <property type="entry name" value="PAS"/>
</dbReference>
<evidence type="ECO:0000256" key="7">
    <source>
        <dbReference type="SAM" id="Coils"/>
    </source>
</evidence>
<keyword evidence="3 6" id="KW-0597">Phosphoprotein</keyword>
<feature type="modified residue" description="4-aspartylphosphate" evidence="6">
    <location>
        <position position="58"/>
    </location>
</feature>
<dbReference type="Gene3D" id="3.30.565.10">
    <property type="entry name" value="Histidine kinase-like ATPase, C-terminal domain"/>
    <property type="match status" value="1"/>
</dbReference>
<dbReference type="eggNOG" id="COG2205">
    <property type="taxonomic scope" value="Bacteria"/>
</dbReference>
<feature type="domain" description="Histidine kinase" evidence="8">
    <location>
        <begin position="313"/>
        <end position="533"/>
    </location>
</feature>
<dbReference type="NCBIfam" id="TIGR00229">
    <property type="entry name" value="sensory_box"/>
    <property type="match status" value="1"/>
</dbReference>
<dbReference type="Pfam" id="PF00072">
    <property type="entry name" value="Response_reg"/>
    <property type="match status" value="2"/>
</dbReference>
<feature type="domain" description="Response regulatory" evidence="9">
    <location>
        <begin position="8"/>
        <end position="126"/>
    </location>
</feature>
<keyword evidence="4" id="KW-0808">Transferase</keyword>
<dbReference type="AlphaFoldDB" id="A0A081C041"/>
<dbReference type="CDD" id="cd00130">
    <property type="entry name" value="PAS"/>
    <property type="match status" value="1"/>
</dbReference>
<dbReference type="Pfam" id="PF08448">
    <property type="entry name" value="PAS_4"/>
    <property type="match status" value="1"/>
</dbReference>
<dbReference type="STRING" id="1499967.U27_04918"/>
<gene>
    <name evidence="12" type="ORF">U27_04918</name>
</gene>
<comment type="catalytic activity">
    <reaction evidence="1">
        <text>ATP + protein L-histidine = ADP + protein N-phospho-L-histidine.</text>
        <dbReference type="EC" id="2.7.13.3"/>
    </reaction>
</comment>
<feature type="domain" description="PAS" evidence="10">
    <location>
        <begin position="170"/>
        <end position="240"/>
    </location>
</feature>
<dbReference type="FunFam" id="3.30.565.10:FF:000010">
    <property type="entry name" value="Sensor histidine kinase RcsC"/>
    <property type="match status" value="1"/>
</dbReference>
<dbReference type="InterPro" id="IPR013656">
    <property type="entry name" value="PAS_4"/>
</dbReference>
<dbReference type="GO" id="GO:0005886">
    <property type="term" value="C:plasma membrane"/>
    <property type="evidence" value="ECO:0007669"/>
    <property type="project" value="TreeGrafter"/>
</dbReference>
<feature type="coiled-coil region" evidence="7">
    <location>
        <begin position="129"/>
        <end position="180"/>
    </location>
</feature>
<evidence type="ECO:0000256" key="1">
    <source>
        <dbReference type="ARBA" id="ARBA00000085"/>
    </source>
</evidence>
<evidence type="ECO:0000256" key="2">
    <source>
        <dbReference type="ARBA" id="ARBA00012438"/>
    </source>
</evidence>
<dbReference type="SUPFAM" id="SSF55785">
    <property type="entry name" value="PYP-like sensor domain (PAS domain)"/>
    <property type="match status" value="1"/>
</dbReference>
<dbReference type="Gene3D" id="3.30.450.20">
    <property type="entry name" value="PAS domain"/>
    <property type="match status" value="1"/>
</dbReference>
<dbReference type="PROSITE" id="PS50109">
    <property type="entry name" value="HIS_KIN"/>
    <property type="match status" value="1"/>
</dbReference>
<dbReference type="InterPro" id="IPR036890">
    <property type="entry name" value="HATPase_C_sf"/>
</dbReference>
<evidence type="ECO:0000259" key="11">
    <source>
        <dbReference type="PROSITE" id="PS50113"/>
    </source>
</evidence>
<dbReference type="SUPFAM" id="SSF52172">
    <property type="entry name" value="CheY-like"/>
    <property type="match status" value="2"/>
</dbReference>
<dbReference type="InterPro" id="IPR005467">
    <property type="entry name" value="His_kinase_dom"/>
</dbReference>
<dbReference type="Pfam" id="PF02518">
    <property type="entry name" value="HATPase_c"/>
    <property type="match status" value="1"/>
</dbReference>
<reference evidence="12" key="1">
    <citation type="journal article" date="2015" name="PeerJ">
        <title>First genomic representation of candidate bacterial phylum KSB3 points to enhanced environmental sensing as a trigger of wastewater bulking.</title>
        <authorList>
            <person name="Sekiguchi Y."/>
            <person name="Ohashi A."/>
            <person name="Parks D.H."/>
            <person name="Yamauchi T."/>
            <person name="Tyson G.W."/>
            <person name="Hugenholtz P."/>
        </authorList>
    </citation>
    <scope>NUCLEOTIDE SEQUENCE [LARGE SCALE GENOMIC DNA]</scope>
</reference>
<keyword evidence="13" id="KW-1185">Reference proteome</keyword>
<protein>
    <recommendedName>
        <fullName evidence="2">histidine kinase</fullName>
        <ecNumber evidence="2">2.7.13.3</ecNumber>
    </recommendedName>
</protein>
<dbReference type="InterPro" id="IPR000700">
    <property type="entry name" value="PAS-assoc_C"/>
</dbReference>
<dbReference type="eggNOG" id="COG5002">
    <property type="taxonomic scope" value="Bacteria"/>
</dbReference>
<dbReference type="InterPro" id="IPR001789">
    <property type="entry name" value="Sig_transdc_resp-reg_receiver"/>
</dbReference>
<dbReference type="InterPro" id="IPR036097">
    <property type="entry name" value="HisK_dim/P_sf"/>
</dbReference>
<dbReference type="InterPro" id="IPR011006">
    <property type="entry name" value="CheY-like_superfamily"/>
</dbReference>
<feature type="domain" description="PAC" evidence="11">
    <location>
        <begin position="243"/>
        <end position="295"/>
    </location>
</feature>
<feature type="coiled-coil region" evidence="7">
    <location>
        <begin position="279"/>
        <end position="313"/>
    </location>
</feature>
<dbReference type="PANTHER" id="PTHR43047">
    <property type="entry name" value="TWO-COMPONENT HISTIDINE PROTEIN KINASE"/>
    <property type="match status" value="1"/>
</dbReference>